<evidence type="ECO:0000313" key="13">
    <source>
        <dbReference type="Proteomes" id="UP001165367"/>
    </source>
</evidence>
<dbReference type="Pfam" id="PF02518">
    <property type="entry name" value="HATPase_c"/>
    <property type="match status" value="1"/>
</dbReference>
<dbReference type="SUPFAM" id="SSF47384">
    <property type="entry name" value="Homodimeric domain of signal transducing histidine kinase"/>
    <property type="match status" value="1"/>
</dbReference>
<dbReference type="SUPFAM" id="SSF55874">
    <property type="entry name" value="ATPase domain of HSP90 chaperone/DNA topoisomerase II/histidine kinase"/>
    <property type="match status" value="1"/>
</dbReference>
<keyword evidence="13" id="KW-1185">Reference proteome</keyword>
<evidence type="ECO:0000256" key="8">
    <source>
        <dbReference type="ARBA" id="ARBA00023012"/>
    </source>
</evidence>
<evidence type="ECO:0000256" key="3">
    <source>
        <dbReference type="ARBA" id="ARBA00022553"/>
    </source>
</evidence>
<dbReference type="Gene3D" id="1.10.287.130">
    <property type="match status" value="1"/>
</dbReference>
<gene>
    <name evidence="12" type="ORF">LZZ85_17545</name>
</gene>
<evidence type="ECO:0000313" key="12">
    <source>
        <dbReference type="EMBL" id="MCG2616105.1"/>
    </source>
</evidence>
<dbReference type="InterPro" id="IPR003661">
    <property type="entry name" value="HisK_dim/P_dom"/>
</dbReference>
<dbReference type="InterPro" id="IPR005467">
    <property type="entry name" value="His_kinase_dom"/>
</dbReference>
<dbReference type="RefSeq" id="WP_237874643.1">
    <property type="nucleotide sequence ID" value="NZ_JAKLTR010000011.1"/>
</dbReference>
<feature type="coiled-coil region" evidence="9">
    <location>
        <begin position="218"/>
        <end position="245"/>
    </location>
</feature>
<dbReference type="EMBL" id="JAKLTR010000011">
    <property type="protein sequence ID" value="MCG2616105.1"/>
    <property type="molecule type" value="Genomic_DNA"/>
</dbReference>
<dbReference type="InterPro" id="IPR003594">
    <property type="entry name" value="HATPase_dom"/>
</dbReference>
<dbReference type="PROSITE" id="PS50109">
    <property type="entry name" value="HIS_KIN"/>
    <property type="match status" value="1"/>
</dbReference>
<proteinExistence type="predicted"/>
<evidence type="ECO:0000259" key="11">
    <source>
        <dbReference type="PROSITE" id="PS50109"/>
    </source>
</evidence>
<evidence type="ECO:0000256" key="4">
    <source>
        <dbReference type="ARBA" id="ARBA00022679"/>
    </source>
</evidence>
<dbReference type="Pfam" id="PF00512">
    <property type="entry name" value="HisKA"/>
    <property type="match status" value="1"/>
</dbReference>
<dbReference type="SMART" id="SM00388">
    <property type="entry name" value="HisKA"/>
    <property type="match status" value="1"/>
</dbReference>
<evidence type="ECO:0000256" key="10">
    <source>
        <dbReference type="SAM" id="Phobius"/>
    </source>
</evidence>
<keyword evidence="10" id="KW-0472">Membrane</keyword>
<dbReference type="Proteomes" id="UP001165367">
    <property type="component" value="Unassembled WGS sequence"/>
</dbReference>
<name>A0ABS9KV01_9BACT</name>
<keyword evidence="5" id="KW-0547">Nucleotide-binding</keyword>
<keyword evidence="3" id="KW-0597">Phosphoprotein</keyword>
<feature type="transmembrane region" description="Helical" evidence="10">
    <location>
        <begin position="178"/>
        <end position="204"/>
    </location>
</feature>
<keyword evidence="10" id="KW-1133">Transmembrane helix</keyword>
<dbReference type="InterPro" id="IPR004358">
    <property type="entry name" value="Sig_transdc_His_kin-like_C"/>
</dbReference>
<evidence type="ECO:0000256" key="6">
    <source>
        <dbReference type="ARBA" id="ARBA00022777"/>
    </source>
</evidence>
<protein>
    <recommendedName>
        <fullName evidence="2">histidine kinase</fullName>
        <ecNumber evidence="2">2.7.13.3</ecNumber>
    </recommendedName>
</protein>
<keyword evidence="8" id="KW-0902">Two-component regulatory system</keyword>
<evidence type="ECO:0000256" key="7">
    <source>
        <dbReference type="ARBA" id="ARBA00022840"/>
    </source>
</evidence>
<keyword evidence="7" id="KW-0067">ATP-binding</keyword>
<dbReference type="InterPro" id="IPR036890">
    <property type="entry name" value="HATPase_C_sf"/>
</dbReference>
<feature type="domain" description="Histidine kinase" evidence="11">
    <location>
        <begin position="257"/>
        <end position="465"/>
    </location>
</feature>
<keyword evidence="10" id="KW-0812">Transmembrane</keyword>
<dbReference type="Pfam" id="PF05227">
    <property type="entry name" value="CHASE3"/>
    <property type="match status" value="1"/>
</dbReference>
<keyword evidence="4" id="KW-0808">Transferase</keyword>
<evidence type="ECO:0000256" key="2">
    <source>
        <dbReference type="ARBA" id="ARBA00012438"/>
    </source>
</evidence>
<evidence type="ECO:0000256" key="9">
    <source>
        <dbReference type="SAM" id="Coils"/>
    </source>
</evidence>
<comment type="catalytic activity">
    <reaction evidence="1">
        <text>ATP + protein L-histidine = ADP + protein N-phospho-L-histidine.</text>
        <dbReference type="EC" id="2.7.13.3"/>
    </reaction>
</comment>
<accession>A0ABS9KV01</accession>
<dbReference type="InterPro" id="IPR007891">
    <property type="entry name" value="CHASE3"/>
</dbReference>
<comment type="caution">
    <text evidence="12">The sequence shown here is derived from an EMBL/GenBank/DDBJ whole genome shotgun (WGS) entry which is preliminary data.</text>
</comment>
<dbReference type="InterPro" id="IPR036097">
    <property type="entry name" value="HisK_dim/P_sf"/>
</dbReference>
<reference evidence="12" key="1">
    <citation type="submission" date="2022-01" db="EMBL/GenBank/DDBJ databases">
        <authorList>
            <person name="Jo J.-H."/>
            <person name="Im W.-T."/>
        </authorList>
    </citation>
    <scope>NUCLEOTIDE SEQUENCE</scope>
    <source>
        <strain evidence="12">NA20</strain>
    </source>
</reference>
<evidence type="ECO:0000256" key="1">
    <source>
        <dbReference type="ARBA" id="ARBA00000085"/>
    </source>
</evidence>
<evidence type="ECO:0000256" key="5">
    <source>
        <dbReference type="ARBA" id="ARBA00022741"/>
    </source>
</evidence>
<organism evidence="12 13">
    <name type="scientific">Terrimonas ginsenosidimutans</name>
    <dbReference type="NCBI Taxonomy" id="2908004"/>
    <lineage>
        <taxon>Bacteria</taxon>
        <taxon>Pseudomonadati</taxon>
        <taxon>Bacteroidota</taxon>
        <taxon>Chitinophagia</taxon>
        <taxon>Chitinophagales</taxon>
        <taxon>Chitinophagaceae</taxon>
        <taxon>Terrimonas</taxon>
    </lineage>
</organism>
<feature type="transmembrane region" description="Helical" evidence="10">
    <location>
        <begin position="12"/>
        <end position="31"/>
    </location>
</feature>
<dbReference type="SMART" id="SM00387">
    <property type="entry name" value="HATPase_c"/>
    <property type="match status" value="1"/>
</dbReference>
<keyword evidence="6" id="KW-0418">Kinase</keyword>
<dbReference type="PRINTS" id="PR00344">
    <property type="entry name" value="BCTRLSENSOR"/>
</dbReference>
<sequence>MPLSKGTIRWGYFIAFVLLLTSYFLVFFTIYKQKSETRQVTHSHLVIANLETLKAELIDAETGVRGFFLTKDERFLSPYISGSKNVIPLFSELKNLTSDNKSYKEELDTLQRLIIRRMDHLDKVITVFRNNGLVVSDSLLSKRESARLNVDSIRALISKIKSEEQVLRSERNDRLQNFFAGTEIISISSLVVVLVTIFYSLFIYNRGSKEKEASDDKAKRYSLELEERVKELKQVNEELEVLKSVEKFTSTGRIARTIAHEVRNPLTNISLASEQLKDFATNNPESELLLDMISRNVVRINQLVSDLLNSTRFAQLEYTSGDINQLLDETLELAGDRIELNKIKVKKTYEPGIGTILMDREKMKLAFLNIIVNAIEAMPQERGILTISTRKAGDRCVVEISDNGLGMDEDTLQKLFEPYFTGKPKGNGLGLTNTQNIILNHKGNINVRSEEGMGSSFIVSLSTRKEKMD</sequence>
<dbReference type="Gene3D" id="3.30.565.10">
    <property type="entry name" value="Histidine kinase-like ATPase, C-terminal domain"/>
    <property type="match status" value="1"/>
</dbReference>
<dbReference type="EC" id="2.7.13.3" evidence="2"/>
<dbReference type="PANTHER" id="PTHR43065:SF10">
    <property type="entry name" value="PEROXIDE STRESS-ACTIVATED HISTIDINE KINASE MAK3"/>
    <property type="match status" value="1"/>
</dbReference>
<dbReference type="CDD" id="cd19410">
    <property type="entry name" value="HK9-like_sensor"/>
    <property type="match status" value="1"/>
</dbReference>
<dbReference type="PANTHER" id="PTHR43065">
    <property type="entry name" value="SENSOR HISTIDINE KINASE"/>
    <property type="match status" value="1"/>
</dbReference>
<dbReference type="CDD" id="cd00082">
    <property type="entry name" value="HisKA"/>
    <property type="match status" value="1"/>
</dbReference>
<keyword evidence="9" id="KW-0175">Coiled coil</keyword>